<evidence type="ECO:0000256" key="1">
    <source>
        <dbReference type="ARBA" id="ARBA00005771"/>
    </source>
</evidence>
<dbReference type="Proteomes" id="UP000814243">
    <property type="component" value="Unassembled WGS sequence"/>
</dbReference>
<dbReference type="PANTHER" id="PTHR11783">
    <property type="entry name" value="SULFOTRANSFERASE SULT"/>
    <property type="match status" value="1"/>
</dbReference>
<dbReference type="Pfam" id="PF00685">
    <property type="entry name" value="Sulfotransfer_1"/>
    <property type="match status" value="1"/>
</dbReference>
<dbReference type="GO" id="GO:0008146">
    <property type="term" value="F:sulfotransferase activity"/>
    <property type="evidence" value="ECO:0007669"/>
    <property type="project" value="InterPro"/>
</dbReference>
<dbReference type="EMBL" id="JACEFF010000561">
    <property type="protein sequence ID" value="KAH9635329.1"/>
    <property type="molecule type" value="Genomic_DNA"/>
</dbReference>
<evidence type="ECO:0000313" key="5">
    <source>
        <dbReference type="Proteomes" id="UP000814243"/>
    </source>
</evidence>
<evidence type="ECO:0000259" key="3">
    <source>
        <dbReference type="Pfam" id="PF00685"/>
    </source>
</evidence>
<keyword evidence="2" id="KW-0808">Transferase</keyword>
<organism evidence="4 5">
    <name type="scientific">Spodoptera exigua</name>
    <name type="common">Beet armyworm</name>
    <name type="synonym">Noctua fulgens</name>
    <dbReference type="NCBI Taxonomy" id="7107"/>
    <lineage>
        <taxon>Eukaryota</taxon>
        <taxon>Metazoa</taxon>
        <taxon>Ecdysozoa</taxon>
        <taxon>Arthropoda</taxon>
        <taxon>Hexapoda</taxon>
        <taxon>Insecta</taxon>
        <taxon>Pterygota</taxon>
        <taxon>Neoptera</taxon>
        <taxon>Endopterygota</taxon>
        <taxon>Lepidoptera</taxon>
        <taxon>Glossata</taxon>
        <taxon>Ditrysia</taxon>
        <taxon>Noctuoidea</taxon>
        <taxon>Noctuidae</taxon>
        <taxon>Amphipyrinae</taxon>
        <taxon>Spodoptera</taxon>
    </lineage>
</organism>
<dbReference type="InterPro" id="IPR000863">
    <property type="entry name" value="Sulfotransferase_dom"/>
</dbReference>
<dbReference type="InterPro" id="IPR027417">
    <property type="entry name" value="P-loop_NTPase"/>
</dbReference>
<sequence length="259" mass="30010">MGDNNILPYPYEFRDISDEEKSLLNKLHTYPDASNSARVGPKGYIVNKAFKKDAANIYSMPLRPSDIFVTSYQRSGTTWTQELVWLLASDLDYEKALAVPLTERYSFLEMFMFVPDAGLESFIKTVSTNSENFNKEKMMGLVNWLGTPVSRALATTPSPRFIKSHLPMSLLPPKLLDTAKMVYIARDPRDVVVSYYHHTRLFMLTGFNGTFKEFWHLFHQSLCKTGGWRDYFDEEMTKQAKQWIEDNLKDTDLRFPLNK</sequence>
<evidence type="ECO:0000313" key="4">
    <source>
        <dbReference type="EMBL" id="KAH9635329.1"/>
    </source>
</evidence>
<name>A0A922SFN0_SPOEX</name>
<protein>
    <recommendedName>
        <fullName evidence="3">Sulfotransferase domain-containing protein</fullName>
    </recommendedName>
</protein>
<proteinExistence type="inferred from homology"/>
<evidence type="ECO:0000256" key="2">
    <source>
        <dbReference type="ARBA" id="ARBA00022679"/>
    </source>
</evidence>
<accession>A0A922SFN0</accession>
<dbReference type="Gene3D" id="3.40.50.300">
    <property type="entry name" value="P-loop containing nucleotide triphosphate hydrolases"/>
    <property type="match status" value="2"/>
</dbReference>
<dbReference type="AlphaFoldDB" id="A0A922SFN0"/>
<comment type="caution">
    <text evidence="4">The sequence shown here is derived from an EMBL/GenBank/DDBJ whole genome shotgun (WGS) entry which is preliminary data.</text>
</comment>
<comment type="similarity">
    <text evidence="1">Belongs to the sulfotransferase 1 family.</text>
</comment>
<reference evidence="4" key="1">
    <citation type="journal article" date="2021" name="G3 (Bethesda)">
        <title>Genome and transcriptome analysis of the beet armyworm Spodoptera exigua reveals targets for pest control. .</title>
        <authorList>
            <person name="Simon S."/>
            <person name="Breeschoten T."/>
            <person name="Jansen H.J."/>
            <person name="Dirks R.P."/>
            <person name="Schranz M.E."/>
            <person name="Ros V.I.D."/>
        </authorList>
    </citation>
    <scope>NUCLEOTIDE SEQUENCE</scope>
    <source>
        <strain evidence="4">TB_SE_WUR_2020</strain>
    </source>
</reference>
<feature type="domain" description="Sulfotransferase" evidence="3">
    <location>
        <begin position="64"/>
        <end position="220"/>
    </location>
</feature>
<dbReference type="SUPFAM" id="SSF52540">
    <property type="entry name" value="P-loop containing nucleoside triphosphate hydrolases"/>
    <property type="match status" value="1"/>
</dbReference>
<gene>
    <name evidence="4" type="ORF">HF086_017895</name>
</gene>